<evidence type="ECO:0000259" key="6">
    <source>
        <dbReference type="PROSITE" id="PS01124"/>
    </source>
</evidence>
<dbReference type="GeneID" id="54547130"/>
<dbReference type="Proteomes" id="UP000800097">
    <property type="component" value="Unassembled WGS sequence"/>
</dbReference>
<keyword evidence="4" id="KW-0010">Activator</keyword>
<dbReference type="GO" id="GO:0003700">
    <property type="term" value="F:DNA-binding transcription factor activity"/>
    <property type="evidence" value="ECO:0007669"/>
    <property type="project" value="InterPro"/>
</dbReference>
<evidence type="ECO:0000256" key="5">
    <source>
        <dbReference type="ARBA" id="ARBA00023163"/>
    </source>
</evidence>
<dbReference type="GO" id="GO:0008168">
    <property type="term" value="F:methyltransferase activity"/>
    <property type="evidence" value="ECO:0007669"/>
    <property type="project" value="UniProtKB-KW"/>
</dbReference>
<dbReference type="Gene3D" id="3.40.10.10">
    <property type="entry name" value="DNA Methylphosphotriester Repair Domain"/>
    <property type="match status" value="1"/>
</dbReference>
<dbReference type="GO" id="GO:0043565">
    <property type="term" value="F:sequence-specific DNA binding"/>
    <property type="evidence" value="ECO:0007669"/>
    <property type="project" value="InterPro"/>
</dbReference>
<dbReference type="Pfam" id="PF00165">
    <property type="entry name" value="HTH_AraC"/>
    <property type="match status" value="1"/>
</dbReference>
<keyword evidence="5" id="KW-0804">Transcription</keyword>
<dbReference type="InterPro" id="IPR004026">
    <property type="entry name" value="Ada_DNA_repair_Zn-bd"/>
</dbReference>
<dbReference type="GO" id="GO:0032259">
    <property type="term" value="P:methylation"/>
    <property type="evidence" value="ECO:0007669"/>
    <property type="project" value="UniProtKB-KW"/>
</dbReference>
<dbReference type="GO" id="GO:0008270">
    <property type="term" value="F:zinc ion binding"/>
    <property type="evidence" value="ECO:0007669"/>
    <property type="project" value="InterPro"/>
</dbReference>
<evidence type="ECO:0000256" key="1">
    <source>
        <dbReference type="ARBA" id="ARBA00001947"/>
    </source>
</evidence>
<evidence type="ECO:0000313" key="8">
    <source>
        <dbReference type="Proteomes" id="UP000800097"/>
    </source>
</evidence>
<evidence type="ECO:0000313" key="7">
    <source>
        <dbReference type="EMBL" id="KAF2281215.1"/>
    </source>
</evidence>
<dbReference type="EMBL" id="ML986484">
    <property type="protein sequence ID" value="KAF2281215.1"/>
    <property type="molecule type" value="Genomic_DNA"/>
</dbReference>
<dbReference type="Gene3D" id="1.10.10.60">
    <property type="entry name" value="Homeodomain-like"/>
    <property type="match status" value="1"/>
</dbReference>
<evidence type="ECO:0000256" key="4">
    <source>
        <dbReference type="ARBA" id="ARBA00023159"/>
    </source>
</evidence>
<organism evidence="7 8">
    <name type="scientific">Westerdykella ornata</name>
    <dbReference type="NCBI Taxonomy" id="318751"/>
    <lineage>
        <taxon>Eukaryota</taxon>
        <taxon>Fungi</taxon>
        <taxon>Dikarya</taxon>
        <taxon>Ascomycota</taxon>
        <taxon>Pezizomycotina</taxon>
        <taxon>Dothideomycetes</taxon>
        <taxon>Pleosporomycetidae</taxon>
        <taxon>Pleosporales</taxon>
        <taxon>Sporormiaceae</taxon>
        <taxon>Westerdykella</taxon>
    </lineage>
</organism>
<keyword evidence="2" id="KW-0489">Methyltransferase</keyword>
<feature type="domain" description="HTH araC/xylS-type" evidence="6">
    <location>
        <begin position="87"/>
        <end position="136"/>
    </location>
</feature>
<dbReference type="InterPro" id="IPR009057">
    <property type="entry name" value="Homeodomain-like_sf"/>
</dbReference>
<dbReference type="GO" id="GO:0006281">
    <property type="term" value="P:DNA repair"/>
    <property type="evidence" value="ECO:0007669"/>
    <property type="project" value="InterPro"/>
</dbReference>
<sequence>MTGPYNTEALRWRALTIRDPNANGHFVYAVKTTLCYCRPTCPARLARRANVAFYNTWAQAEAAGFHACKRCKPSEPIQEQPAERAVAKVCALIEEALKGEGRKSVKLQDLAKTVGLTPRYFHKVFKDKMGMTPKEWSKMRGANGASLGNAMVVGEGCAPKGANGELEGQDGGGDLDFDDLVDLDGAFLLTPENSLSETTFTPLTEDLPTPNFASVLQGNETVAIADTEPKTAFDLPRQNFPITTNKITLGASMPQAVTDFDFELDLTQILDATVPTPAIPNAMGHAFDMDSWNVAYQDFVWGNE</sequence>
<dbReference type="PROSITE" id="PS01124">
    <property type="entry name" value="HTH_ARAC_FAMILY_2"/>
    <property type="match status" value="1"/>
</dbReference>
<keyword evidence="8" id="KW-1185">Reference proteome</keyword>
<evidence type="ECO:0000256" key="3">
    <source>
        <dbReference type="ARBA" id="ARBA00023015"/>
    </source>
</evidence>
<dbReference type="RefSeq" id="XP_033658752.1">
    <property type="nucleotide sequence ID" value="XM_033793955.1"/>
</dbReference>
<reference evidence="7" key="1">
    <citation type="journal article" date="2020" name="Stud. Mycol.">
        <title>101 Dothideomycetes genomes: a test case for predicting lifestyles and emergence of pathogens.</title>
        <authorList>
            <person name="Haridas S."/>
            <person name="Albert R."/>
            <person name="Binder M."/>
            <person name="Bloem J."/>
            <person name="Labutti K."/>
            <person name="Salamov A."/>
            <person name="Andreopoulos B."/>
            <person name="Baker S."/>
            <person name="Barry K."/>
            <person name="Bills G."/>
            <person name="Bluhm B."/>
            <person name="Cannon C."/>
            <person name="Castanera R."/>
            <person name="Culley D."/>
            <person name="Daum C."/>
            <person name="Ezra D."/>
            <person name="Gonzalez J."/>
            <person name="Henrissat B."/>
            <person name="Kuo A."/>
            <person name="Liang C."/>
            <person name="Lipzen A."/>
            <person name="Lutzoni F."/>
            <person name="Magnuson J."/>
            <person name="Mondo S."/>
            <person name="Nolan M."/>
            <person name="Ohm R."/>
            <person name="Pangilinan J."/>
            <person name="Park H.-J."/>
            <person name="Ramirez L."/>
            <person name="Alfaro M."/>
            <person name="Sun H."/>
            <person name="Tritt A."/>
            <person name="Yoshinaga Y."/>
            <person name="Zwiers L.-H."/>
            <person name="Turgeon B."/>
            <person name="Goodwin S."/>
            <person name="Spatafora J."/>
            <person name="Crous P."/>
            <person name="Grigoriev I."/>
        </authorList>
    </citation>
    <scope>NUCLEOTIDE SEQUENCE</scope>
    <source>
        <strain evidence="7">CBS 379.55</strain>
    </source>
</reference>
<protein>
    <recommendedName>
        <fullName evidence="6">HTH araC/xylS-type domain-containing protein</fullName>
    </recommendedName>
</protein>
<keyword evidence="2" id="KW-0808">Transferase</keyword>
<dbReference type="Pfam" id="PF02805">
    <property type="entry name" value="Ada_Zn_binding"/>
    <property type="match status" value="1"/>
</dbReference>
<dbReference type="InterPro" id="IPR035451">
    <property type="entry name" value="Ada-like_dom_sf"/>
</dbReference>
<dbReference type="SUPFAM" id="SSF46689">
    <property type="entry name" value="Homeodomain-like"/>
    <property type="match status" value="1"/>
</dbReference>
<dbReference type="AlphaFoldDB" id="A0A6A6JYE3"/>
<dbReference type="InterPro" id="IPR018060">
    <property type="entry name" value="HTH_AraC"/>
</dbReference>
<dbReference type="SUPFAM" id="SSF57884">
    <property type="entry name" value="Ada DNA repair protein, N-terminal domain (N-Ada 10)"/>
    <property type="match status" value="1"/>
</dbReference>
<accession>A0A6A6JYE3</accession>
<proteinExistence type="predicted"/>
<dbReference type="OrthoDB" id="2447880at2759"/>
<gene>
    <name evidence="7" type="ORF">EI97DRAFT_23163</name>
</gene>
<evidence type="ECO:0000256" key="2">
    <source>
        <dbReference type="ARBA" id="ARBA00022603"/>
    </source>
</evidence>
<name>A0A6A6JYE3_WESOR</name>
<keyword evidence="3" id="KW-0805">Transcription regulation</keyword>
<comment type="cofactor">
    <cofactor evidence="1">
        <name>Zn(2+)</name>
        <dbReference type="ChEBI" id="CHEBI:29105"/>
    </cofactor>
</comment>